<evidence type="ECO:0000259" key="11">
    <source>
        <dbReference type="Pfam" id="PF03033"/>
    </source>
</evidence>
<keyword evidence="1 10" id="KW-1003">Cell membrane</keyword>
<evidence type="ECO:0000256" key="8">
    <source>
        <dbReference type="ARBA" id="ARBA00023306"/>
    </source>
</evidence>
<dbReference type="CDD" id="cd03785">
    <property type="entry name" value="GT28_MurG"/>
    <property type="match status" value="1"/>
</dbReference>
<evidence type="ECO:0000256" key="5">
    <source>
        <dbReference type="ARBA" id="ARBA00022960"/>
    </source>
</evidence>
<evidence type="ECO:0000256" key="4">
    <source>
        <dbReference type="ARBA" id="ARBA00022679"/>
    </source>
</evidence>
<dbReference type="Pfam" id="PF04101">
    <property type="entry name" value="Glyco_tran_28_C"/>
    <property type="match status" value="1"/>
</dbReference>
<keyword evidence="5 10" id="KW-0133">Cell shape</keyword>
<keyword evidence="9 10" id="KW-0961">Cell wall biogenesis/degradation</keyword>
<dbReference type="UniPathway" id="UPA00219"/>
<dbReference type="Gene3D" id="3.40.50.2000">
    <property type="entry name" value="Glycogen Phosphorylase B"/>
    <property type="match status" value="2"/>
</dbReference>
<evidence type="ECO:0000313" key="14">
    <source>
        <dbReference type="Proteomes" id="UP000198660"/>
    </source>
</evidence>
<feature type="domain" description="Glycosyl transferase family 28 C-terminal" evidence="12">
    <location>
        <begin position="192"/>
        <end position="356"/>
    </location>
</feature>
<keyword evidence="2 10" id="KW-0132">Cell division</keyword>
<feature type="binding site" evidence="10">
    <location>
        <position position="199"/>
    </location>
    <ligand>
        <name>UDP-N-acetyl-alpha-D-glucosamine</name>
        <dbReference type="ChEBI" id="CHEBI:57705"/>
    </ligand>
</feature>
<dbReference type="NCBIfam" id="TIGR01133">
    <property type="entry name" value="murG"/>
    <property type="match status" value="1"/>
</dbReference>
<dbReference type="AlphaFoldDB" id="A0A1I6QCK3"/>
<dbReference type="GO" id="GO:0005975">
    <property type="term" value="P:carbohydrate metabolic process"/>
    <property type="evidence" value="ECO:0007669"/>
    <property type="project" value="InterPro"/>
</dbReference>
<dbReference type="GO" id="GO:0008360">
    <property type="term" value="P:regulation of cell shape"/>
    <property type="evidence" value="ECO:0007669"/>
    <property type="project" value="UniProtKB-KW"/>
</dbReference>
<dbReference type="SUPFAM" id="SSF53756">
    <property type="entry name" value="UDP-Glycosyltransferase/glycogen phosphorylase"/>
    <property type="match status" value="1"/>
</dbReference>
<evidence type="ECO:0000256" key="6">
    <source>
        <dbReference type="ARBA" id="ARBA00022984"/>
    </source>
</evidence>
<dbReference type="InterPro" id="IPR007235">
    <property type="entry name" value="Glyco_trans_28_C"/>
</dbReference>
<dbReference type="InterPro" id="IPR006009">
    <property type="entry name" value="GlcNAc_MurG"/>
</dbReference>
<feature type="binding site" evidence="10">
    <location>
        <position position="254"/>
    </location>
    <ligand>
        <name>UDP-N-acetyl-alpha-D-glucosamine</name>
        <dbReference type="ChEBI" id="CHEBI:57705"/>
    </ligand>
</feature>
<dbReference type="GO" id="GO:0051991">
    <property type="term" value="F:UDP-N-acetyl-D-glucosamine:N-acetylmuramoyl-L-alanyl-D-glutamyl-meso-2,6-diaminopimelyl-D-alanyl-D-alanine-diphosphoundecaprenol 4-beta-N-acetylglucosaminlytransferase activity"/>
    <property type="evidence" value="ECO:0007669"/>
    <property type="project" value="RHEA"/>
</dbReference>
<dbReference type="EC" id="2.4.1.227" evidence="10"/>
<dbReference type="GO" id="GO:0009252">
    <property type="term" value="P:peptidoglycan biosynthetic process"/>
    <property type="evidence" value="ECO:0007669"/>
    <property type="project" value="UniProtKB-UniRule"/>
</dbReference>
<dbReference type="PANTHER" id="PTHR21015:SF22">
    <property type="entry name" value="GLYCOSYLTRANSFERASE"/>
    <property type="match status" value="1"/>
</dbReference>
<name>A0A1I6QCK3_9BACL</name>
<proteinExistence type="inferred from homology"/>
<comment type="pathway">
    <text evidence="10">Cell wall biogenesis; peptidoglycan biosynthesis.</text>
</comment>
<dbReference type="GO" id="GO:0005886">
    <property type="term" value="C:plasma membrane"/>
    <property type="evidence" value="ECO:0007669"/>
    <property type="project" value="UniProtKB-SubCell"/>
</dbReference>
<feature type="domain" description="Glycosyltransferase family 28 N-terminal" evidence="11">
    <location>
        <begin position="4"/>
        <end position="143"/>
    </location>
</feature>
<dbReference type="EMBL" id="FPAA01000003">
    <property type="protein sequence ID" value="SFS50048.1"/>
    <property type="molecule type" value="Genomic_DNA"/>
</dbReference>
<sequence>MKRVMLSGGGTGGHIYPALAIADAVRRRHPEAELGYIGTTDGLESRIVPKVDDIAFFDVEIQGFKRKLSLDNMETIAKFIRAVKKCKAYIRQFRPDVVVGTGGYVSGPALYAAAKLGVPTLILEPDVLPGLTTRFLSRYVDVTAISLTGSEKHLTKAKRILHTGNPRGTEVMHANKEEGRASLGLADSDKPIVLIFGGSRGAKPINDAVESMLSHLSEASLMYFVYVTGEVHYKEVTAKIDTDQWPNLIIKPFIYNMPDVLAASSMVISRAGATTLAEVTALGVPAVLIPSPYVTNNHQEHNARLLEDHHAGRMILQKDLTGERLWESITEVMDDPGRHRQMSEASRKLGRPDAAEVIVDELEKLSATRR</sequence>
<dbReference type="HAMAP" id="MF_00033">
    <property type="entry name" value="MurG"/>
    <property type="match status" value="1"/>
</dbReference>
<feature type="binding site" evidence="10">
    <location>
        <begin position="11"/>
        <end position="13"/>
    </location>
    <ligand>
        <name>UDP-N-acetyl-alpha-D-glucosamine</name>
        <dbReference type="ChEBI" id="CHEBI:57705"/>
    </ligand>
</feature>
<keyword evidence="4 10" id="KW-0808">Transferase</keyword>
<dbReference type="GO" id="GO:0050511">
    <property type="term" value="F:undecaprenyldiphospho-muramoylpentapeptide beta-N-acetylglucosaminyltransferase activity"/>
    <property type="evidence" value="ECO:0007669"/>
    <property type="project" value="UniProtKB-UniRule"/>
</dbReference>
<dbReference type="GO" id="GO:0071555">
    <property type="term" value="P:cell wall organization"/>
    <property type="evidence" value="ECO:0007669"/>
    <property type="project" value="UniProtKB-KW"/>
</dbReference>
<accession>A0A1I6QCK3</accession>
<evidence type="ECO:0000256" key="1">
    <source>
        <dbReference type="ARBA" id="ARBA00022475"/>
    </source>
</evidence>
<dbReference type="GO" id="GO:0051301">
    <property type="term" value="P:cell division"/>
    <property type="evidence" value="ECO:0007669"/>
    <property type="project" value="UniProtKB-KW"/>
</dbReference>
<evidence type="ECO:0000259" key="12">
    <source>
        <dbReference type="Pfam" id="PF04101"/>
    </source>
</evidence>
<organism evidence="13 14">
    <name type="scientific">Marininema halotolerans</name>
    <dbReference type="NCBI Taxonomy" id="1155944"/>
    <lineage>
        <taxon>Bacteria</taxon>
        <taxon>Bacillati</taxon>
        <taxon>Bacillota</taxon>
        <taxon>Bacilli</taxon>
        <taxon>Bacillales</taxon>
        <taxon>Thermoactinomycetaceae</taxon>
        <taxon>Marininema</taxon>
    </lineage>
</organism>
<dbReference type="PANTHER" id="PTHR21015">
    <property type="entry name" value="UDP-N-ACETYLGLUCOSAMINE--N-ACETYLMURAMYL-(PENTAPEPTIDE) PYROPHOSPHORYL-UNDECAPRENOL N-ACETYLGLUCOSAMINE TRANSFERASE 1"/>
    <property type="match status" value="1"/>
</dbReference>
<evidence type="ECO:0000256" key="10">
    <source>
        <dbReference type="HAMAP-Rule" id="MF_00033"/>
    </source>
</evidence>
<reference evidence="14" key="1">
    <citation type="submission" date="2016-10" db="EMBL/GenBank/DDBJ databases">
        <authorList>
            <person name="Varghese N."/>
            <person name="Submissions S."/>
        </authorList>
    </citation>
    <scope>NUCLEOTIDE SEQUENCE [LARGE SCALE GENOMIC DNA]</scope>
    <source>
        <strain evidence="14">DSM 45789</strain>
    </source>
</reference>
<comment type="function">
    <text evidence="10">Cell wall formation. Catalyzes the transfer of a GlcNAc subunit on undecaprenyl-pyrophosphoryl-MurNAc-pentapeptide (lipid intermediate I) to form undecaprenyl-pyrophosphoryl-MurNAc-(pentapeptide)GlcNAc (lipid intermediate II).</text>
</comment>
<evidence type="ECO:0000256" key="7">
    <source>
        <dbReference type="ARBA" id="ARBA00023136"/>
    </source>
</evidence>
<comment type="caution">
    <text evidence="10">Lacks conserved residue(s) required for the propagation of feature annotation.</text>
</comment>
<keyword evidence="8 10" id="KW-0131">Cell cycle</keyword>
<evidence type="ECO:0000256" key="3">
    <source>
        <dbReference type="ARBA" id="ARBA00022676"/>
    </source>
</evidence>
<comment type="similarity">
    <text evidence="10">Belongs to the glycosyltransferase 28 family. MurG subfamily.</text>
</comment>
<dbReference type="InterPro" id="IPR004276">
    <property type="entry name" value="GlycoTrans_28_N"/>
</dbReference>
<dbReference type="Pfam" id="PF03033">
    <property type="entry name" value="Glyco_transf_28"/>
    <property type="match status" value="1"/>
</dbReference>
<protein>
    <recommendedName>
        <fullName evidence="10">UDP-N-acetylglucosamine--N-acetylmuramyl-(pentapeptide) pyrophosphoryl-undecaprenol N-acetylglucosamine transferase</fullName>
        <ecNumber evidence="10">2.4.1.227</ecNumber>
    </recommendedName>
    <alternativeName>
        <fullName evidence="10">Undecaprenyl-PP-MurNAc-pentapeptide-UDPGlcNAc GlcNAc transferase</fullName>
    </alternativeName>
</protein>
<comment type="catalytic activity">
    <reaction evidence="10">
        <text>di-trans,octa-cis-undecaprenyl diphospho-N-acetyl-alpha-D-muramoyl-L-alanyl-D-glutamyl-meso-2,6-diaminopimeloyl-D-alanyl-D-alanine + UDP-N-acetyl-alpha-D-glucosamine = di-trans,octa-cis-undecaprenyl diphospho-[N-acetyl-alpha-D-glucosaminyl-(1-&gt;4)]-N-acetyl-alpha-D-muramoyl-L-alanyl-D-glutamyl-meso-2,6-diaminopimeloyl-D-alanyl-D-alanine + UDP + H(+)</text>
        <dbReference type="Rhea" id="RHEA:31227"/>
        <dbReference type="ChEBI" id="CHEBI:15378"/>
        <dbReference type="ChEBI" id="CHEBI:57705"/>
        <dbReference type="ChEBI" id="CHEBI:58223"/>
        <dbReference type="ChEBI" id="CHEBI:61387"/>
        <dbReference type="ChEBI" id="CHEBI:61388"/>
        <dbReference type="EC" id="2.4.1.227"/>
    </reaction>
</comment>
<evidence type="ECO:0000313" key="13">
    <source>
        <dbReference type="EMBL" id="SFS50048.1"/>
    </source>
</evidence>
<keyword evidence="3 10" id="KW-0328">Glycosyltransferase</keyword>
<gene>
    <name evidence="10" type="primary">murG</name>
    <name evidence="13" type="ORF">SAMN05444972_10344</name>
</gene>
<keyword evidence="6 10" id="KW-0573">Peptidoglycan synthesis</keyword>
<evidence type="ECO:0000256" key="9">
    <source>
        <dbReference type="ARBA" id="ARBA00023316"/>
    </source>
</evidence>
<dbReference type="Proteomes" id="UP000198660">
    <property type="component" value="Unassembled WGS sequence"/>
</dbReference>
<feature type="binding site" evidence="10">
    <location>
        <position position="299"/>
    </location>
    <ligand>
        <name>UDP-N-acetyl-alpha-D-glucosamine</name>
        <dbReference type="ChEBI" id="CHEBI:57705"/>
    </ligand>
</feature>
<comment type="subcellular location">
    <subcellularLocation>
        <location evidence="10">Cell membrane</location>
        <topology evidence="10">Peripheral membrane protein</topology>
        <orientation evidence="10">Cytoplasmic side</orientation>
    </subcellularLocation>
</comment>
<keyword evidence="7 10" id="KW-0472">Membrane</keyword>
<evidence type="ECO:0000256" key="2">
    <source>
        <dbReference type="ARBA" id="ARBA00022618"/>
    </source>
</evidence>
<keyword evidence="14" id="KW-1185">Reference proteome</keyword>